<dbReference type="GO" id="GO:0042956">
    <property type="term" value="P:maltodextrin transmembrane transport"/>
    <property type="evidence" value="ECO:0007669"/>
    <property type="project" value="TreeGrafter"/>
</dbReference>
<dbReference type="STRING" id="266940.Krad_3730"/>
<reference evidence="6" key="1">
    <citation type="journal article" date="2008" name="PLoS ONE">
        <title>Survival in nuclear waste, extreme resistance, and potential applications gleaned from the genome sequence of Kineococcus radiotolerans SRS30216.</title>
        <authorList>
            <person name="Bagwell C.E."/>
            <person name="Bhat S."/>
            <person name="Hawkins G.M."/>
            <person name="Smith B.W."/>
            <person name="Biswas T."/>
            <person name="Hoover T.R."/>
            <person name="Saunders E."/>
            <person name="Han C.S."/>
            <person name="Tsodikov O.V."/>
            <person name="Shimkets L.J."/>
        </authorList>
    </citation>
    <scope>NUCLEOTIDE SEQUENCE [LARGE SCALE GENOMIC DNA]</scope>
    <source>
        <strain evidence="6">ATCC BAA-149 / DSM 14245 / SRS30216</strain>
    </source>
</reference>
<dbReference type="AlphaFoldDB" id="A6WEF4"/>
<dbReference type="InterPro" id="IPR006059">
    <property type="entry name" value="SBP"/>
</dbReference>
<organism evidence="5 6">
    <name type="scientific">Kineococcus radiotolerans (strain ATCC BAA-149 / DSM 14245 / SRS30216)</name>
    <dbReference type="NCBI Taxonomy" id="266940"/>
    <lineage>
        <taxon>Bacteria</taxon>
        <taxon>Bacillati</taxon>
        <taxon>Actinomycetota</taxon>
        <taxon>Actinomycetes</taxon>
        <taxon>Kineosporiales</taxon>
        <taxon>Kineosporiaceae</taxon>
        <taxon>Kineococcus</taxon>
    </lineage>
</organism>
<dbReference type="PANTHER" id="PTHR30061">
    <property type="entry name" value="MALTOSE-BINDING PERIPLASMIC PROTEIN"/>
    <property type="match status" value="1"/>
</dbReference>
<dbReference type="PANTHER" id="PTHR30061:SF50">
    <property type="entry name" value="MALTOSE_MALTODEXTRIN-BINDING PERIPLASMIC PROTEIN"/>
    <property type="match status" value="1"/>
</dbReference>
<keyword evidence="3 4" id="KW-0732">Signal</keyword>
<name>A6WEF4_KINRD</name>
<dbReference type="SUPFAM" id="SSF53850">
    <property type="entry name" value="Periplasmic binding protein-like II"/>
    <property type="match status" value="1"/>
</dbReference>
<feature type="signal peptide" evidence="4">
    <location>
        <begin position="1"/>
        <end position="22"/>
    </location>
</feature>
<dbReference type="RefSeq" id="WP_012086528.1">
    <property type="nucleotide sequence ID" value="NC_009664.2"/>
</dbReference>
<dbReference type="Pfam" id="PF01547">
    <property type="entry name" value="SBP_bac_1"/>
    <property type="match status" value="1"/>
</dbReference>
<evidence type="ECO:0000256" key="1">
    <source>
        <dbReference type="ARBA" id="ARBA00008520"/>
    </source>
</evidence>
<evidence type="ECO:0000256" key="2">
    <source>
        <dbReference type="ARBA" id="ARBA00022448"/>
    </source>
</evidence>
<feature type="chain" id="PRO_5038477267" evidence="4">
    <location>
        <begin position="23"/>
        <end position="435"/>
    </location>
</feature>
<comment type="similarity">
    <text evidence="1">Belongs to the bacterial solute-binding protein 1 family.</text>
</comment>
<keyword evidence="6" id="KW-1185">Reference proteome</keyword>
<dbReference type="EMBL" id="CP000750">
    <property type="protein sequence ID" value="ABS05193.1"/>
    <property type="molecule type" value="Genomic_DNA"/>
</dbReference>
<dbReference type="Proteomes" id="UP000001116">
    <property type="component" value="Chromosome"/>
</dbReference>
<dbReference type="GO" id="GO:1901982">
    <property type="term" value="F:maltose binding"/>
    <property type="evidence" value="ECO:0007669"/>
    <property type="project" value="TreeGrafter"/>
</dbReference>
<evidence type="ECO:0000313" key="6">
    <source>
        <dbReference type="Proteomes" id="UP000001116"/>
    </source>
</evidence>
<accession>A6WEF4</accession>
<keyword evidence="2" id="KW-0813">Transport</keyword>
<gene>
    <name evidence="5" type="ordered locus">Krad_3730</name>
</gene>
<proteinExistence type="inferred from homology"/>
<protein>
    <submittedName>
        <fullName evidence="5">Extracellular solute-binding protein family 1</fullName>
    </submittedName>
</protein>
<dbReference type="GO" id="GO:0015768">
    <property type="term" value="P:maltose transport"/>
    <property type="evidence" value="ECO:0007669"/>
    <property type="project" value="TreeGrafter"/>
</dbReference>
<dbReference type="GO" id="GO:0055052">
    <property type="term" value="C:ATP-binding cassette (ABC) transporter complex, substrate-binding subunit-containing"/>
    <property type="evidence" value="ECO:0007669"/>
    <property type="project" value="TreeGrafter"/>
</dbReference>
<dbReference type="PROSITE" id="PS51318">
    <property type="entry name" value="TAT"/>
    <property type="match status" value="1"/>
</dbReference>
<sequence length="435" mass="45571">MNLTRRSLLASASGATLLGGLAACGGDSASGDSSAGGGGGGGGGSKDLTIWFMEDSVPQETQDRLKETFESENEGATLTIEVQQWDGIVSKLQTSLASEDESPDVVEFGNTQVALFSSVGALLDISDQEETLGGGDLIQSFIDAGSWEGKLYATPLYAGARVYYYRKDLFAAAGIAEPTSLDELVAAAKALDAANPEGNPDFSGIYMPGADPHTNEGWLFTHGGQYAEQDGDTWKGTLSSPESQAALTQVQDLMLHATKYALDSNENVQAAHQLFNDGKLGIYSALNVAAAKIDQAMWDAGKVAVMALPGLTPGSIGKTFSGGSSIGISANNHNLELSKALLKLIYADDFMTDMAKIGGWIPGRTSFTSALEGPTGSIAQEIIENSVLTPNSPQWGVLDGNNVPRDFWVRIAKGEDVKTVAADLDKTIADALNQS</sequence>
<dbReference type="Gene3D" id="3.40.190.10">
    <property type="entry name" value="Periplasmic binding protein-like II"/>
    <property type="match status" value="1"/>
</dbReference>
<evidence type="ECO:0000256" key="4">
    <source>
        <dbReference type="SAM" id="SignalP"/>
    </source>
</evidence>
<dbReference type="InterPro" id="IPR006311">
    <property type="entry name" value="TAT_signal"/>
</dbReference>
<dbReference type="KEGG" id="kra:Krad_3730"/>
<evidence type="ECO:0000256" key="3">
    <source>
        <dbReference type="ARBA" id="ARBA00022729"/>
    </source>
</evidence>
<dbReference type="PROSITE" id="PS51257">
    <property type="entry name" value="PROKAR_LIPOPROTEIN"/>
    <property type="match status" value="1"/>
</dbReference>
<dbReference type="eggNOG" id="COG1653">
    <property type="taxonomic scope" value="Bacteria"/>
</dbReference>
<evidence type="ECO:0000313" key="5">
    <source>
        <dbReference type="EMBL" id="ABS05193.1"/>
    </source>
</evidence>
<dbReference type="HOGENOM" id="CLU_031285_10_1_11"/>